<dbReference type="InterPro" id="IPR005769">
    <property type="entry name" value="PhnE/PtxC"/>
</dbReference>
<evidence type="ECO:0000256" key="3">
    <source>
        <dbReference type="ARBA" id="ARBA00022475"/>
    </source>
</evidence>
<keyword evidence="5 7" id="KW-1133">Transmembrane helix</keyword>
<dbReference type="CDD" id="cd06261">
    <property type="entry name" value="TM_PBP2"/>
    <property type="match status" value="1"/>
</dbReference>
<dbReference type="NCBIfam" id="TIGR01097">
    <property type="entry name" value="PhnE"/>
    <property type="match status" value="1"/>
</dbReference>
<dbReference type="GO" id="GO:0015416">
    <property type="term" value="F:ABC-type phosphonate transporter activity"/>
    <property type="evidence" value="ECO:0007669"/>
    <property type="project" value="InterPro"/>
</dbReference>
<evidence type="ECO:0000256" key="6">
    <source>
        <dbReference type="ARBA" id="ARBA00023136"/>
    </source>
</evidence>
<evidence type="ECO:0000313" key="9">
    <source>
        <dbReference type="EMBL" id="AET61077.1"/>
    </source>
</evidence>
<dbReference type="SUPFAM" id="SSF161098">
    <property type="entry name" value="MetI-like"/>
    <property type="match status" value="1"/>
</dbReference>
<feature type="transmembrane region" description="Helical" evidence="7">
    <location>
        <begin position="132"/>
        <end position="154"/>
    </location>
</feature>
<reference evidence="9 10" key="3">
    <citation type="journal article" date="2012" name="J. Bacteriol.">
        <title>Genome Sequence of Paenibacillus terrae HPL-003, a Xylanase-Producing Bacterium Isolated from Soil Found in Forest Residue.</title>
        <authorList>
            <person name="Shin S.H."/>
            <person name="Kim S."/>
            <person name="Kim J.Y."/>
            <person name="Song H.Y."/>
            <person name="Cho S.J."/>
            <person name="Kim D.R."/>
            <person name="Lee K.I."/>
            <person name="Lim H.K."/>
            <person name="Park N.J."/>
            <person name="Hwang I.T."/>
            <person name="Yang K.S."/>
        </authorList>
    </citation>
    <scope>NUCLEOTIDE SEQUENCE [LARGE SCALE GENOMIC DNA]</scope>
    <source>
        <strain evidence="9 10">HPL-003</strain>
    </source>
</reference>
<feature type="transmembrane region" description="Helical" evidence="7">
    <location>
        <begin position="85"/>
        <end position="105"/>
    </location>
</feature>
<dbReference type="eggNOG" id="COG3639">
    <property type="taxonomic scope" value="Bacteria"/>
</dbReference>
<evidence type="ECO:0000256" key="4">
    <source>
        <dbReference type="ARBA" id="ARBA00022692"/>
    </source>
</evidence>
<evidence type="ECO:0000256" key="7">
    <source>
        <dbReference type="RuleBase" id="RU363032"/>
    </source>
</evidence>
<dbReference type="Proteomes" id="UP000005876">
    <property type="component" value="Chromosome"/>
</dbReference>
<evidence type="ECO:0000256" key="5">
    <source>
        <dbReference type="ARBA" id="ARBA00022989"/>
    </source>
</evidence>
<dbReference type="Pfam" id="PF00528">
    <property type="entry name" value="BPD_transp_1"/>
    <property type="match status" value="1"/>
</dbReference>
<comment type="similarity">
    <text evidence="7">Belongs to the binding-protein-dependent transport system permease family.</text>
</comment>
<keyword evidence="4 7" id="KW-0812">Transmembrane</keyword>
<sequence>MDDQKNSMSAKVGRESFDVKKNFPKLLSTIVALVVLGWSAQQVNFSIFDLIKGLPNIWDFISRSFPPDFTHLGKYSLSVLETVQMALVGTVLAVIIAIPLGIGAAQNISPHPVIYNICRTILNTIRSISEMIVALIFVTAVGLGPFPGVLALAIHSAGMLGKFYAEAIENTDKGQIEALEASGANRWQVIRYAIWPQILPEFITVNLYRWEINVRSATVLGLVGAGGVGFELTSTLRLFRYQESLTIVILILATVMILDTLCAKIRQRII</sequence>
<dbReference type="KEGG" id="pta:HPL003_21745"/>
<reference evidence="10" key="1">
    <citation type="submission" date="2011-11" db="EMBL/GenBank/DDBJ databases">
        <title>Complete sequence of Paenibacillus terrae HPL-003.</title>
        <authorList>
            <person name="Shin S.H."/>
            <person name="Kim S."/>
            <person name="Kim J.Y."/>
        </authorList>
    </citation>
    <scope>NUCLEOTIDE SEQUENCE [LARGE SCALE GENOMIC DNA]</scope>
    <source>
        <strain evidence="10">HPL-003</strain>
    </source>
</reference>
<dbReference type="PANTHER" id="PTHR30043:SF1">
    <property type="entry name" value="ABC TRANSPORT SYSTEM PERMEASE PROTEIN P69"/>
    <property type="match status" value="1"/>
</dbReference>
<dbReference type="AlphaFoldDB" id="G7VQ08"/>
<dbReference type="STRING" id="985665.HPL003_21745"/>
<name>G7VQ08_PAETH</name>
<dbReference type="Gene3D" id="1.10.3720.10">
    <property type="entry name" value="MetI-like"/>
    <property type="match status" value="1"/>
</dbReference>
<evidence type="ECO:0000259" key="8">
    <source>
        <dbReference type="PROSITE" id="PS50928"/>
    </source>
</evidence>
<evidence type="ECO:0000256" key="1">
    <source>
        <dbReference type="ARBA" id="ARBA00004651"/>
    </source>
</evidence>
<comment type="subcellular location">
    <subcellularLocation>
        <location evidence="1 7">Cell membrane</location>
        <topology evidence="1 7">Multi-pass membrane protein</topology>
    </subcellularLocation>
</comment>
<evidence type="ECO:0000256" key="2">
    <source>
        <dbReference type="ARBA" id="ARBA00022448"/>
    </source>
</evidence>
<evidence type="ECO:0000313" key="10">
    <source>
        <dbReference type="Proteomes" id="UP000005876"/>
    </source>
</evidence>
<dbReference type="EMBL" id="CP003107">
    <property type="protein sequence ID" value="AET61077.1"/>
    <property type="molecule type" value="Genomic_DNA"/>
</dbReference>
<keyword evidence="3" id="KW-1003">Cell membrane</keyword>
<dbReference type="InterPro" id="IPR000515">
    <property type="entry name" value="MetI-like"/>
</dbReference>
<feature type="transmembrane region" description="Helical" evidence="7">
    <location>
        <begin position="244"/>
        <end position="263"/>
    </location>
</feature>
<proteinExistence type="inferred from homology"/>
<keyword evidence="6 7" id="KW-0472">Membrane</keyword>
<organism evidence="9 10">
    <name type="scientific">Paenibacillus terrae (strain HPL-003)</name>
    <dbReference type="NCBI Taxonomy" id="985665"/>
    <lineage>
        <taxon>Bacteria</taxon>
        <taxon>Bacillati</taxon>
        <taxon>Bacillota</taxon>
        <taxon>Bacilli</taxon>
        <taxon>Bacillales</taxon>
        <taxon>Paenibacillaceae</taxon>
        <taxon>Paenibacillus</taxon>
    </lineage>
</organism>
<gene>
    <name evidence="9" type="ordered locus">HPL003_21745</name>
</gene>
<dbReference type="InterPro" id="IPR035906">
    <property type="entry name" value="MetI-like_sf"/>
</dbReference>
<reference key="2">
    <citation type="submission" date="2011-11" db="EMBL/GenBank/DDBJ databases">
        <authorList>
            <person name="Shin S.H."/>
            <person name="Kim S."/>
            <person name="Kim J.Y."/>
        </authorList>
    </citation>
    <scope>NUCLEOTIDE SEQUENCE</scope>
    <source>
        <strain>HPL-003</strain>
    </source>
</reference>
<protein>
    <submittedName>
        <fullName evidence="9">Phosphonate ABC transporter permease</fullName>
    </submittedName>
</protein>
<dbReference type="HOGENOM" id="CLU_064254_0_2_9"/>
<dbReference type="PROSITE" id="PS50928">
    <property type="entry name" value="ABC_TM1"/>
    <property type="match status" value="1"/>
</dbReference>
<accession>G7VQ08</accession>
<dbReference type="GO" id="GO:0005886">
    <property type="term" value="C:plasma membrane"/>
    <property type="evidence" value="ECO:0007669"/>
    <property type="project" value="UniProtKB-SubCell"/>
</dbReference>
<feature type="domain" description="ABC transmembrane type-1" evidence="8">
    <location>
        <begin position="79"/>
        <end position="262"/>
    </location>
</feature>
<dbReference type="PANTHER" id="PTHR30043">
    <property type="entry name" value="PHOSPHONATES TRANSPORT SYSTEM PERMEASE PROTEIN"/>
    <property type="match status" value="1"/>
</dbReference>
<keyword evidence="2 7" id="KW-0813">Transport</keyword>